<reference evidence="13 14" key="1">
    <citation type="journal article" date="2019" name="Sci. Rep.">
        <title>Comparative genomics of chytrid fungi reveal insights into the obligate biotrophic and pathogenic lifestyle of Synchytrium endobioticum.</title>
        <authorList>
            <person name="van de Vossenberg B.T.L.H."/>
            <person name="Warris S."/>
            <person name="Nguyen H.D.T."/>
            <person name="van Gent-Pelzer M.P.E."/>
            <person name="Joly D.L."/>
            <person name="van de Geest H.C."/>
            <person name="Bonants P.J.M."/>
            <person name="Smith D.S."/>
            <person name="Levesque C.A."/>
            <person name="van der Lee T.A.J."/>
        </authorList>
    </citation>
    <scope>NUCLEOTIDE SEQUENCE [LARGE SCALE GENOMIC DNA]</scope>
    <source>
        <strain evidence="13 14">CBS 675.73</strain>
    </source>
</reference>
<feature type="domain" description="ABC transporter" evidence="11">
    <location>
        <begin position="1041"/>
        <end position="1281"/>
    </location>
</feature>
<evidence type="ECO:0000256" key="8">
    <source>
        <dbReference type="ARBA" id="ARBA00023136"/>
    </source>
</evidence>
<dbReference type="SUPFAM" id="SSF52540">
    <property type="entry name" value="P-loop containing nucleoside triphosphate hydrolases"/>
    <property type="match status" value="2"/>
</dbReference>
<evidence type="ECO:0000256" key="3">
    <source>
        <dbReference type="ARBA" id="ARBA00022448"/>
    </source>
</evidence>
<dbReference type="Pfam" id="PF00005">
    <property type="entry name" value="ABC_tran"/>
    <property type="match status" value="2"/>
</dbReference>
<accession>A0A507FIT8</accession>
<comment type="caution">
    <text evidence="13">The sequence shown here is derived from an EMBL/GenBank/DDBJ whole genome shotgun (WGS) entry which is preliminary data.</text>
</comment>
<comment type="subcellular location">
    <subcellularLocation>
        <location evidence="1">Membrane</location>
        <topology evidence="1">Multi-pass membrane protein</topology>
    </subcellularLocation>
</comment>
<keyword evidence="5" id="KW-0547">Nucleotide-binding</keyword>
<evidence type="ECO:0000259" key="11">
    <source>
        <dbReference type="PROSITE" id="PS50893"/>
    </source>
</evidence>
<feature type="domain" description="ABC transmembrane type-1" evidence="12">
    <location>
        <begin position="68"/>
        <end position="355"/>
    </location>
</feature>
<gene>
    <name evidence="13" type="ORF">CcCBS67573_g02584</name>
</gene>
<keyword evidence="4 10" id="KW-0812">Transmembrane</keyword>
<dbReference type="PROSITE" id="PS50893">
    <property type="entry name" value="ABC_TRANSPORTER_2"/>
    <property type="match status" value="2"/>
</dbReference>
<dbReference type="Gene3D" id="3.40.50.300">
    <property type="entry name" value="P-loop containing nucleotide triphosphate hydrolases"/>
    <property type="match status" value="2"/>
</dbReference>
<evidence type="ECO:0000313" key="14">
    <source>
        <dbReference type="Proteomes" id="UP000320333"/>
    </source>
</evidence>
<keyword evidence="8 10" id="KW-0472">Membrane</keyword>
<feature type="transmembrane region" description="Helical" evidence="10">
    <location>
        <begin position="290"/>
        <end position="316"/>
    </location>
</feature>
<organism evidence="13 14">
    <name type="scientific">Chytriomyces confervae</name>
    <dbReference type="NCBI Taxonomy" id="246404"/>
    <lineage>
        <taxon>Eukaryota</taxon>
        <taxon>Fungi</taxon>
        <taxon>Fungi incertae sedis</taxon>
        <taxon>Chytridiomycota</taxon>
        <taxon>Chytridiomycota incertae sedis</taxon>
        <taxon>Chytridiomycetes</taxon>
        <taxon>Chytridiales</taxon>
        <taxon>Chytriomycetaceae</taxon>
        <taxon>Chytriomyces</taxon>
    </lineage>
</organism>
<evidence type="ECO:0000256" key="5">
    <source>
        <dbReference type="ARBA" id="ARBA00022741"/>
    </source>
</evidence>
<dbReference type="Proteomes" id="UP000320333">
    <property type="component" value="Unassembled WGS sequence"/>
</dbReference>
<feature type="transmembrane region" description="Helical" evidence="10">
    <location>
        <begin position="188"/>
        <end position="206"/>
    </location>
</feature>
<evidence type="ECO:0000256" key="6">
    <source>
        <dbReference type="ARBA" id="ARBA00022840"/>
    </source>
</evidence>
<dbReference type="SMART" id="SM00382">
    <property type="entry name" value="AAA"/>
    <property type="match status" value="2"/>
</dbReference>
<dbReference type="GO" id="GO:0005743">
    <property type="term" value="C:mitochondrial inner membrane"/>
    <property type="evidence" value="ECO:0007669"/>
    <property type="project" value="TreeGrafter"/>
</dbReference>
<proteinExistence type="inferred from homology"/>
<dbReference type="PROSITE" id="PS50929">
    <property type="entry name" value="ABC_TM1F"/>
    <property type="match status" value="2"/>
</dbReference>
<dbReference type="GO" id="GO:0090374">
    <property type="term" value="P:oligopeptide export from mitochondrion"/>
    <property type="evidence" value="ECO:0007669"/>
    <property type="project" value="TreeGrafter"/>
</dbReference>
<feature type="transmembrane region" description="Helical" evidence="10">
    <location>
        <begin position="328"/>
        <end position="347"/>
    </location>
</feature>
<dbReference type="InterPro" id="IPR017871">
    <property type="entry name" value="ABC_transporter-like_CS"/>
</dbReference>
<name>A0A507FIT8_9FUNG</name>
<evidence type="ECO:0000313" key="13">
    <source>
        <dbReference type="EMBL" id="TPX76132.1"/>
    </source>
</evidence>
<dbReference type="PROSITE" id="PS00211">
    <property type="entry name" value="ABC_TRANSPORTER_1"/>
    <property type="match status" value="2"/>
</dbReference>
<dbReference type="OrthoDB" id="6500128at2759"/>
<evidence type="ECO:0000256" key="1">
    <source>
        <dbReference type="ARBA" id="ARBA00004141"/>
    </source>
</evidence>
<keyword evidence="14" id="KW-1185">Reference proteome</keyword>
<dbReference type="CDD" id="cd18577">
    <property type="entry name" value="ABC_6TM_Pgp_ABCB1_D1_like"/>
    <property type="match status" value="1"/>
</dbReference>
<evidence type="ECO:0008006" key="15">
    <source>
        <dbReference type="Google" id="ProtNLM"/>
    </source>
</evidence>
<dbReference type="EMBL" id="QEAP01000056">
    <property type="protein sequence ID" value="TPX76132.1"/>
    <property type="molecule type" value="Genomic_DNA"/>
</dbReference>
<feature type="transmembrane region" description="Helical" evidence="10">
    <location>
        <begin position="112"/>
        <end position="136"/>
    </location>
</feature>
<dbReference type="GO" id="GO:0005524">
    <property type="term" value="F:ATP binding"/>
    <property type="evidence" value="ECO:0007669"/>
    <property type="project" value="UniProtKB-KW"/>
</dbReference>
<evidence type="ECO:0000256" key="4">
    <source>
        <dbReference type="ARBA" id="ARBA00022692"/>
    </source>
</evidence>
<keyword evidence="3" id="KW-0813">Transport</keyword>
<feature type="transmembrane region" description="Helical" evidence="10">
    <location>
        <begin position="212"/>
        <end position="235"/>
    </location>
</feature>
<dbReference type="PANTHER" id="PTHR43394">
    <property type="entry name" value="ATP-DEPENDENT PERMEASE MDL1, MITOCHONDRIAL"/>
    <property type="match status" value="1"/>
</dbReference>
<evidence type="ECO:0000259" key="12">
    <source>
        <dbReference type="PROSITE" id="PS50929"/>
    </source>
</evidence>
<comment type="similarity">
    <text evidence="2">Belongs to the ABC transporter superfamily. ABCB family. Multidrug resistance exporter (TC 3.A.1.201) subfamily.</text>
</comment>
<protein>
    <recommendedName>
        <fullName evidence="15">ATP-binding cassette, subfamily B (MDR/TAP), member 1</fullName>
    </recommendedName>
</protein>
<dbReference type="STRING" id="246404.A0A507FIT8"/>
<feature type="domain" description="ABC transmembrane type-1" evidence="12">
    <location>
        <begin position="705"/>
        <end position="1006"/>
    </location>
</feature>
<feature type="domain" description="ABC transporter" evidence="11">
    <location>
        <begin position="390"/>
        <end position="626"/>
    </location>
</feature>
<evidence type="ECO:0000256" key="10">
    <source>
        <dbReference type="SAM" id="Phobius"/>
    </source>
</evidence>
<dbReference type="GO" id="GO:0016887">
    <property type="term" value="F:ATP hydrolysis activity"/>
    <property type="evidence" value="ECO:0007669"/>
    <property type="project" value="InterPro"/>
</dbReference>
<feature type="transmembrane region" description="Helical" evidence="10">
    <location>
        <begin position="825"/>
        <end position="845"/>
    </location>
</feature>
<dbReference type="InterPro" id="IPR003439">
    <property type="entry name" value="ABC_transporter-like_ATP-bd"/>
</dbReference>
<dbReference type="Gene3D" id="1.20.1560.10">
    <property type="entry name" value="ABC transporter type 1, transmembrane domain"/>
    <property type="match status" value="1"/>
</dbReference>
<evidence type="ECO:0000256" key="7">
    <source>
        <dbReference type="ARBA" id="ARBA00022989"/>
    </source>
</evidence>
<dbReference type="SUPFAM" id="SSF90123">
    <property type="entry name" value="ABC transporter transmembrane region"/>
    <property type="match status" value="2"/>
</dbReference>
<keyword evidence="7 10" id="KW-1133">Transmembrane helix</keyword>
<dbReference type="InterPro" id="IPR011527">
    <property type="entry name" value="ABC1_TM_dom"/>
</dbReference>
<dbReference type="GO" id="GO:0015421">
    <property type="term" value="F:ABC-type oligopeptide transporter activity"/>
    <property type="evidence" value="ECO:0007669"/>
    <property type="project" value="TreeGrafter"/>
</dbReference>
<dbReference type="FunFam" id="3.40.50.300:FF:000205">
    <property type="entry name" value="ABC transporter B family member 4"/>
    <property type="match status" value="2"/>
</dbReference>
<dbReference type="PANTHER" id="PTHR43394:SF27">
    <property type="entry name" value="ATP-DEPENDENT TRANSLOCASE ABCB1-LIKE"/>
    <property type="match status" value="1"/>
</dbReference>
<feature type="region of interest" description="Disordered" evidence="9">
    <location>
        <begin position="22"/>
        <end position="45"/>
    </location>
</feature>
<evidence type="ECO:0000256" key="2">
    <source>
        <dbReference type="ARBA" id="ARBA00007577"/>
    </source>
</evidence>
<dbReference type="CDD" id="cd18578">
    <property type="entry name" value="ABC_6TM_Pgp_ABCB1_D2_like"/>
    <property type="match status" value="1"/>
</dbReference>
<keyword evidence="6" id="KW-0067">ATP-binding</keyword>
<dbReference type="InterPro" id="IPR036640">
    <property type="entry name" value="ABC1_TM_sf"/>
</dbReference>
<dbReference type="InterPro" id="IPR027417">
    <property type="entry name" value="P-loop_NTPase"/>
</dbReference>
<sequence length="1286" mass="140879">MSSATPGQPTAPKKSFWLKADKPDKQVADESAALNIDDPEKKKEPEPPKLAFFSLFKYADSTDKALFAGGILFCVAAGALSPSLFLVFGKLLAAFSLIYTDPPAFEPELNKFILIFVYLGLGSFVLNYIGTLCWRLTGERQSLRIRLNFMESLLKQDMSFFDDRRAGDLAGRLSTDTFLIQNGISEKIGLALYFLFSFLGSFVVAYTQGWKMSLVITAAVPALGFVLVTTFTLLAKLTNQGQTDYAVAGSLATEVLSSIRTVFAFGGQKREADTYEKMLESSQGIRRRKLLSTGIGFGMVNFMIYSFIALGLWYGSTLLVSKEYTGDTVLIVFFALLVGSFSIGNLGPYATSFATAQGAAYEVYNIIDKKPTIVNKSSEGVQIPRFAKEIEFRNVQFHYPSRPDVPVLKNLNLKIPYGKTVALVGSSGSGKSTIIQMLQRFYDPTGGDIFVDGVNVKEINIRSFRNQIGVVSQEPVLFRYTVKENIRFGKLDATDAEIEEAAKAANAYEFIRSLPQGFNNDVGERGSLLSGGQKQRVAIARAIIKNPPILLLDEATSALDSQSEHVVQEALEKVSVGRTTVVIAHRLSTVKDADVIVVLEKGDVFEMGSHDELLAKKGRYYDLVMKQDLKKDENEGSEVTRSRTPTPTPQAISAQSRVVSKSGPLAGADADVEANLEPEVEKEKIQWKYLARLIGYNSQEWYFLAIAGVASTALGLAFPLYSLFFGKLIDAFFSTDVASVQSTINTWCLIFVLIGVAGFAASFLQIVFVGLYGSKIFVKVRVLAMRNILRQEVGWFDESRNSSSNLSEILGKDVESLEALMDQTIAQAWGSVVNAIAGSIIGFYYSWKLTLVALALLPFSTLGVVLETKSQLCVVNFKNLTPVLGLGSNDKTKGYYEQATFIANEAIFNVRTVVSLGLEDFFIDQYRKELNKPFKIAFSACFLAAFGPAFAQSAQFFTYAVSYYYGGTLVRTGETTFQSMNIVIQSVFFMSLALGQVGALSPNITKALLSANKVFGLVDRVTLMDTTAGKPVVKEKMTGHVRLKNARFSYPTRPDTKVLRGISLDVNPGTTIGLVGASGSGKSTIISLVQRFYDPTSGGLSFGDVNEELDAPEYKLEDLRSFMAIVSQEPTLFARSIAENIRYGNETATMDDIIQAAKDANIHEFINSLPEGYETSAGERGTQLSGGQKQRIAIARALVRNPKFLLLDEATSALDTESEAVVQDALNRASVGRTTLVVAHRLSTIQNADCTFVFKDGVVAEKGTHQELLELRGIYYGLVEQQRLAN</sequence>
<dbReference type="InterPro" id="IPR039421">
    <property type="entry name" value="Type_1_exporter"/>
</dbReference>
<dbReference type="InterPro" id="IPR003593">
    <property type="entry name" value="AAA+_ATPase"/>
</dbReference>
<feature type="transmembrane region" description="Helical" evidence="10">
    <location>
        <begin position="744"/>
        <end position="772"/>
    </location>
</feature>
<evidence type="ECO:0000256" key="9">
    <source>
        <dbReference type="SAM" id="MobiDB-lite"/>
    </source>
</evidence>
<feature type="transmembrane region" description="Helical" evidence="10">
    <location>
        <begin position="65"/>
        <end position="92"/>
    </location>
</feature>
<feature type="transmembrane region" description="Helical" evidence="10">
    <location>
        <begin position="701"/>
        <end position="724"/>
    </location>
</feature>
<dbReference type="Pfam" id="PF00664">
    <property type="entry name" value="ABC_membrane"/>
    <property type="match status" value="2"/>
</dbReference>
<dbReference type="CDD" id="cd03249">
    <property type="entry name" value="ABC_MTABC3_MDL1_MDL2"/>
    <property type="match status" value="2"/>
</dbReference>